<sequence length="172" mass="18446">MKAGVSSWPAEPSRIAVHPPSVFAKAEIASAAENQNRTMPTDSLVSALETAACLWEAVLTLRDHPSSDPDAVALALAIRETCNAVGAADLRLTVVGWANAVEAAWSVVADTYDLCFDWDFVPGWIVDHIDWSDPTHPTIRPEPVPEGPDRAAIDEPVTAQPPAWRLSADEGN</sequence>
<protein>
    <submittedName>
        <fullName evidence="2">Uncharacterized protein</fullName>
    </submittedName>
</protein>
<keyword evidence="3" id="KW-1185">Reference proteome</keyword>
<dbReference type="RefSeq" id="WP_021244088.1">
    <property type="nucleotide sequence ID" value="NZ_CP012199.1"/>
</dbReference>
<proteinExistence type="predicted"/>
<dbReference type="AlphaFoldDB" id="A0AA86L105"/>
<dbReference type="Proteomes" id="UP000058599">
    <property type="component" value="Chromosome"/>
</dbReference>
<accession>A0AA86L105</accession>
<dbReference type="KEGG" id="sgi:SGRAN_0543"/>
<name>A0AA86L105_9SPHN</name>
<organism evidence="2 3">
    <name type="scientific">Sphingopyxis granuli</name>
    <dbReference type="NCBI Taxonomy" id="267128"/>
    <lineage>
        <taxon>Bacteria</taxon>
        <taxon>Pseudomonadati</taxon>
        <taxon>Pseudomonadota</taxon>
        <taxon>Alphaproteobacteria</taxon>
        <taxon>Sphingomonadales</taxon>
        <taxon>Sphingomonadaceae</taxon>
        <taxon>Sphingopyxis</taxon>
    </lineage>
</organism>
<evidence type="ECO:0000313" key="2">
    <source>
        <dbReference type="EMBL" id="AMG72939.1"/>
    </source>
</evidence>
<dbReference type="EMBL" id="CP012199">
    <property type="protein sequence ID" value="AMG72939.1"/>
    <property type="molecule type" value="Genomic_DNA"/>
</dbReference>
<reference evidence="2 3" key="1">
    <citation type="journal article" date="2016" name="BMC Genomics">
        <title>Genomic analysis of the nitrate-respiring Sphingopyxis granuli (formerly Sphingomonas macrogoltabida) strain TFA.</title>
        <authorList>
            <person name="Garcia-Romero I."/>
            <person name="Perez-Pulido A.J."/>
            <person name="Gonzalez-Flores Y.E."/>
            <person name="Reyes-Ramirez F."/>
            <person name="Santero E."/>
            <person name="Floriano B."/>
        </authorList>
    </citation>
    <scope>NUCLEOTIDE SEQUENCE [LARGE SCALE GENOMIC DNA]</scope>
    <source>
        <strain evidence="2 3">TFA</strain>
    </source>
</reference>
<feature type="region of interest" description="Disordered" evidence="1">
    <location>
        <begin position="137"/>
        <end position="172"/>
    </location>
</feature>
<evidence type="ECO:0000256" key="1">
    <source>
        <dbReference type="SAM" id="MobiDB-lite"/>
    </source>
</evidence>
<evidence type="ECO:0000313" key="3">
    <source>
        <dbReference type="Proteomes" id="UP000058599"/>
    </source>
</evidence>
<gene>
    <name evidence="2" type="ORF">SGRAN_0543</name>
</gene>